<dbReference type="Proteomes" id="UP001165143">
    <property type="component" value="Unassembled WGS sequence"/>
</dbReference>
<dbReference type="InterPro" id="IPR052963">
    <property type="entry name" value="Pantetheine_PDE"/>
</dbReference>
<gene>
    <name evidence="2" type="ORF">Kpho01_68230</name>
</gene>
<dbReference type="InterPro" id="IPR029052">
    <property type="entry name" value="Metallo-depent_PP-like"/>
</dbReference>
<dbReference type="AlphaFoldDB" id="A0A9W6UT57"/>
<dbReference type="PANTHER" id="PTHR36492">
    <property type="match status" value="1"/>
</dbReference>
<dbReference type="GO" id="GO:0016787">
    <property type="term" value="F:hydrolase activity"/>
    <property type="evidence" value="ECO:0007669"/>
    <property type="project" value="InterPro"/>
</dbReference>
<evidence type="ECO:0000313" key="2">
    <source>
        <dbReference type="EMBL" id="GLW58812.1"/>
    </source>
</evidence>
<reference evidence="2" key="1">
    <citation type="submission" date="2023-02" db="EMBL/GenBank/DDBJ databases">
        <title>Kitasatospora phosalacinea NBRC 14362.</title>
        <authorList>
            <person name="Ichikawa N."/>
            <person name="Sato H."/>
            <person name="Tonouchi N."/>
        </authorList>
    </citation>
    <scope>NUCLEOTIDE SEQUENCE</scope>
    <source>
        <strain evidence="2">NBRC 14362</strain>
    </source>
</reference>
<evidence type="ECO:0000259" key="1">
    <source>
        <dbReference type="Pfam" id="PF00149"/>
    </source>
</evidence>
<dbReference type="Pfam" id="PF00149">
    <property type="entry name" value="Metallophos"/>
    <property type="match status" value="1"/>
</dbReference>
<accession>A0A9W6UT57</accession>
<name>A0A9W6UT57_9ACTN</name>
<dbReference type="Gene3D" id="3.60.21.10">
    <property type="match status" value="1"/>
</dbReference>
<dbReference type="RefSeq" id="WP_033257113.1">
    <property type="nucleotide sequence ID" value="NZ_BSRX01000060.1"/>
</dbReference>
<dbReference type="SUPFAM" id="SSF56300">
    <property type="entry name" value="Metallo-dependent phosphatases"/>
    <property type="match status" value="1"/>
</dbReference>
<feature type="domain" description="Calcineurin-like phosphoesterase" evidence="1">
    <location>
        <begin position="11"/>
        <end position="245"/>
    </location>
</feature>
<dbReference type="PANTHER" id="PTHR36492:SF2">
    <property type="entry name" value="[ACYL-CARRIER-PROTEIN] PHOSPHODIESTERASE PPTH"/>
    <property type="match status" value="1"/>
</dbReference>
<organism evidence="2 3">
    <name type="scientific">Kitasatospora phosalacinea</name>
    <dbReference type="NCBI Taxonomy" id="2065"/>
    <lineage>
        <taxon>Bacteria</taxon>
        <taxon>Bacillati</taxon>
        <taxon>Actinomycetota</taxon>
        <taxon>Actinomycetes</taxon>
        <taxon>Kitasatosporales</taxon>
        <taxon>Streptomycetaceae</taxon>
        <taxon>Kitasatospora</taxon>
    </lineage>
</organism>
<proteinExistence type="predicted"/>
<evidence type="ECO:0000313" key="3">
    <source>
        <dbReference type="Proteomes" id="UP001165143"/>
    </source>
</evidence>
<dbReference type="OrthoDB" id="9013891at2"/>
<dbReference type="EMBL" id="BSRX01000060">
    <property type="protein sequence ID" value="GLW58812.1"/>
    <property type="molecule type" value="Genomic_DNA"/>
</dbReference>
<dbReference type="CDD" id="cd00838">
    <property type="entry name" value="MPP_superfamily"/>
    <property type="match status" value="1"/>
</dbReference>
<comment type="caution">
    <text evidence="2">The sequence shown here is derived from an EMBL/GenBank/DDBJ whole genome shotgun (WGS) entry which is preliminary data.</text>
</comment>
<protein>
    <submittedName>
        <fullName evidence="2">Metallophosphoesterase</fullName>
    </submittedName>
</protein>
<dbReference type="InterPro" id="IPR004843">
    <property type="entry name" value="Calcineurin-like_PHP"/>
</dbReference>
<sequence>MTGHLADGHPRIWAVSDLHVAHPDNRAVVDRLRPAHPGDWLLVAGDVGELYADVTAALDLLAARFAKVVWTPGNHELWTHPHDPVTLRGEHRYHRLVEHCRSRGIATPEDPYPVWTGPGGPAVVAPLFVLYDYSFRPPGARTAAEALAVAEAAGIVCTDQFLLHPDPYPSREAWCRARVARTEERLAALPADLPTVLVNHYPLVRKPTDVLRHPEFAQWCGTEATADWHTRYRAVDAVYGHLHIPRRTVYDGVRFTEVSLGYPREWSRRPPAEPLQQILPAPVPTWGGRL</sequence>